<feature type="domain" description="RmlD-like substrate binding" evidence="7">
    <location>
        <begin position="7"/>
        <end position="282"/>
    </location>
</feature>
<evidence type="ECO:0000256" key="1">
    <source>
        <dbReference type="ARBA" id="ARBA00004781"/>
    </source>
</evidence>
<dbReference type="FunFam" id="3.40.50.720:FF:000159">
    <property type="entry name" value="dTDP-4-dehydrorhamnose reductase"/>
    <property type="match status" value="1"/>
</dbReference>
<comment type="catalytic activity">
    <reaction evidence="5">
        <text>dTDP-beta-L-rhamnose + NADP(+) = dTDP-4-dehydro-beta-L-rhamnose + NADPH + H(+)</text>
        <dbReference type="Rhea" id="RHEA:21796"/>
        <dbReference type="ChEBI" id="CHEBI:15378"/>
        <dbReference type="ChEBI" id="CHEBI:57510"/>
        <dbReference type="ChEBI" id="CHEBI:57783"/>
        <dbReference type="ChEBI" id="CHEBI:58349"/>
        <dbReference type="ChEBI" id="CHEBI:62830"/>
        <dbReference type="EC" id="1.1.1.133"/>
    </reaction>
</comment>
<dbReference type="OrthoDB" id="9803892at2"/>
<dbReference type="EC" id="1.1.1.133" evidence="3 6"/>
<dbReference type="PANTHER" id="PTHR10491:SF4">
    <property type="entry name" value="METHIONINE ADENOSYLTRANSFERASE 2 SUBUNIT BETA"/>
    <property type="match status" value="1"/>
</dbReference>
<protein>
    <recommendedName>
        <fullName evidence="4 6">dTDP-4-dehydrorhamnose reductase</fullName>
        <ecNumber evidence="3 6">1.1.1.133</ecNumber>
    </recommendedName>
</protein>
<dbReference type="Gene3D" id="3.40.50.720">
    <property type="entry name" value="NAD(P)-binding Rossmann-like Domain"/>
    <property type="match status" value="1"/>
</dbReference>
<dbReference type="EMBL" id="VNHU01000001">
    <property type="protein sequence ID" value="TYP76879.1"/>
    <property type="molecule type" value="Genomic_DNA"/>
</dbReference>
<dbReference type="GO" id="GO:0019305">
    <property type="term" value="P:dTDP-rhamnose biosynthetic process"/>
    <property type="evidence" value="ECO:0007669"/>
    <property type="project" value="UniProtKB-UniPathway"/>
</dbReference>
<accession>A0A5S5CCJ2</accession>
<keyword evidence="6" id="KW-0521">NADP</keyword>
<dbReference type="NCBIfam" id="TIGR01214">
    <property type="entry name" value="rmlD"/>
    <property type="match status" value="1"/>
</dbReference>
<evidence type="ECO:0000256" key="2">
    <source>
        <dbReference type="ARBA" id="ARBA00010944"/>
    </source>
</evidence>
<sequence>MGNTTKKILVTGANGQLGQCIYDIRSKFETYELIFASSKELDITNDESLNSFFSNKRFEYIVNCAAYTNVDQAETEPDKAFLINAEGVKKLAMLCKAQNSKLIHISTDYVFDGTKGHPYTETDVPNPINVYGKSKLIGEQYIQEALTDFFIVRTSWLYSQHGKNFYKTILDKSKTVKELTITTAETGTPTNANDLADFILYLIVKDVMEYGVYHFSNLGEATWFDFAKEILKKNNQLGLITLKSTDNYPTFAKRPAYSVLSKKKIIEFFEPKLLNWEESINTLHN</sequence>
<dbReference type="InterPro" id="IPR029903">
    <property type="entry name" value="RmlD-like-bd"/>
</dbReference>
<name>A0A5S5CCJ2_9FLAO</name>
<dbReference type="GO" id="GO:0005829">
    <property type="term" value="C:cytosol"/>
    <property type="evidence" value="ECO:0007669"/>
    <property type="project" value="TreeGrafter"/>
</dbReference>
<proteinExistence type="inferred from homology"/>
<reference evidence="8 9" key="1">
    <citation type="submission" date="2019-07" db="EMBL/GenBank/DDBJ databases">
        <title>Genomic Encyclopedia of Archaeal and Bacterial Type Strains, Phase II (KMG-II): from individual species to whole genera.</title>
        <authorList>
            <person name="Goeker M."/>
        </authorList>
    </citation>
    <scope>NUCLEOTIDE SEQUENCE [LARGE SCALE GENOMIC DNA]</scope>
    <source>
        <strain evidence="8 9">DSM 17527</strain>
    </source>
</reference>
<comment type="pathway">
    <text evidence="1 6">Carbohydrate biosynthesis; dTDP-L-rhamnose biosynthesis.</text>
</comment>
<dbReference type="SUPFAM" id="SSF51735">
    <property type="entry name" value="NAD(P)-binding Rossmann-fold domains"/>
    <property type="match status" value="1"/>
</dbReference>
<dbReference type="UniPathway" id="UPA00124"/>
<evidence type="ECO:0000256" key="5">
    <source>
        <dbReference type="ARBA" id="ARBA00048200"/>
    </source>
</evidence>
<keyword evidence="6" id="KW-0560">Oxidoreductase</keyword>
<evidence type="ECO:0000256" key="4">
    <source>
        <dbReference type="ARBA" id="ARBA00017099"/>
    </source>
</evidence>
<evidence type="ECO:0000256" key="3">
    <source>
        <dbReference type="ARBA" id="ARBA00012929"/>
    </source>
</evidence>
<dbReference type="InterPro" id="IPR036291">
    <property type="entry name" value="NAD(P)-bd_dom_sf"/>
</dbReference>
<keyword evidence="9" id="KW-1185">Reference proteome</keyword>
<dbReference type="InterPro" id="IPR005913">
    <property type="entry name" value="dTDP_dehydrorham_reduct"/>
</dbReference>
<dbReference type="RefSeq" id="WP_148780923.1">
    <property type="nucleotide sequence ID" value="NZ_VNHU01000001.1"/>
</dbReference>
<dbReference type="AlphaFoldDB" id="A0A5S5CCJ2"/>
<evidence type="ECO:0000313" key="8">
    <source>
        <dbReference type="EMBL" id="TYP76879.1"/>
    </source>
</evidence>
<evidence type="ECO:0000259" key="7">
    <source>
        <dbReference type="Pfam" id="PF04321"/>
    </source>
</evidence>
<comment type="function">
    <text evidence="6">Catalyzes the reduction of dTDP-6-deoxy-L-lyxo-4-hexulose to yield dTDP-L-rhamnose.</text>
</comment>
<dbReference type="GO" id="GO:0008831">
    <property type="term" value="F:dTDP-4-dehydrorhamnose reductase activity"/>
    <property type="evidence" value="ECO:0007669"/>
    <property type="project" value="UniProtKB-EC"/>
</dbReference>
<dbReference type="Gene3D" id="3.90.25.10">
    <property type="entry name" value="UDP-galactose 4-epimerase, domain 1"/>
    <property type="match status" value="1"/>
</dbReference>
<evidence type="ECO:0000313" key="9">
    <source>
        <dbReference type="Proteomes" id="UP000324376"/>
    </source>
</evidence>
<comment type="caution">
    <text evidence="8">The sequence shown here is derived from an EMBL/GenBank/DDBJ whole genome shotgun (WGS) entry which is preliminary data.</text>
</comment>
<evidence type="ECO:0000256" key="6">
    <source>
        <dbReference type="RuleBase" id="RU364082"/>
    </source>
</evidence>
<comment type="similarity">
    <text evidence="2 6">Belongs to the dTDP-4-dehydrorhamnose reductase family.</text>
</comment>
<gene>
    <name evidence="8" type="ORF">BD809_10124</name>
</gene>
<dbReference type="Proteomes" id="UP000324376">
    <property type="component" value="Unassembled WGS sequence"/>
</dbReference>
<organism evidence="8 9">
    <name type="scientific">Aquimarina intermedia</name>
    <dbReference type="NCBI Taxonomy" id="350814"/>
    <lineage>
        <taxon>Bacteria</taxon>
        <taxon>Pseudomonadati</taxon>
        <taxon>Bacteroidota</taxon>
        <taxon>Flavobacteriia</taxon>
        <taxon>Flavobacteriales</taxon>
        <taxon>Flavobacteriaceae</taxon>
        <taxon>Aquimarina</taxon>
    </lineage>
</organism>
<dbReference type="CDD" id="cd05254">
    <property type="entry name" value="dTDP_HR_like_SDR_e"/>
    <property type="match status" value="1"/>
</dbReference>
<dbReference type="PANTHER" id="PTHR10491">
    <property type="entry name" value="DTDP-4-DEHYDRORHAMNOSE REDUCTASE"/>
    <property type="match status" value="1"/>
</dbReference>
<dbReference type="Pfam" id="PF04321">
    <property type="entry name" value="RmlD_sub_bind"/>
    <property type="match status" value="1"/>
</dbReference>